<evidence type="ECO:0000313" key="6">
    <source>
        <dbReference type="EMBL" id="AZJ16607.1"/>
    </source>
</evidence>
<evidence type="ECO:0000256" key="2">
    <source>
        <dbReference type="ARBA" id="ARBA00022980"/>
    </source>
</evidence>
<evidence type="ECO:0000256" key="4">
    <source>
        <dbReference type="SAM" id="Phobius"/>
    </source>
</evidence>
<keyword evidence="6" id="KW-0934">Plastid</keyword>
<dbReference type="AlphaFoldDB" id="A0A3Q8R3G5"/>
<sequence length="145" mass="17695">MKKYKILNYDPIYNNKLLYLWIQLLIKHGKKSLSFKIVYKILNKLKKNTNKNPIFILYKSIFNNENTLLNSKYRYLNKKFIKEIKLQNIKKLFFINFFKFIKLNLISKISFKIFLLSKTKSKIKSILLFILLFVFVFVYVLNLYK</sequence>
<dbReference type="EMBL" id="MK036331">
    <property type="protein sequence ID" value="AZJ16607.1"/>
    <property type="molecule type" value="Genomic_DNA"/>
</dbReference>
<accession>A0A3Q8R3G5</accession>
<name>A0A3Q8R3G5_9MAGN</name>
<organism evidence="6">
    <name type="scientific">Rhopalocnemis phalloides</name>
    <dbReference type="NCBI Taxonomy" id="1128106"/>
    <lineage>
        <taxon>Eukaryota</taxon>
        <taxon>Viridiplantae</taxon>
        <taxon>Streptophyta</taxon>
        <taxon>Embryophyta</taxon>
        <taxon>Tracheophyta</taxon>
        <taxon>Spermatophyta</taxon>
        <taxon>Magnoliopsida</taxon>
        <taxon>eudicotyledons</taxon>
        <taxon>Gunneridae</taxon>
        <taxon>Pentapetalae</taxon>
        <taxon>Santalales</taxon>
        <taxon>Balanophoraceae</taxon>
        <taxon>Rhopalocnemis</taxon>
    </lineage>
</organism>
<keyword evidence="3" id="KW-0687">Ribonucleoprotein</keyword>
<protein>
    <submittedName>
        <fullName evidence="6">Ribosomal protein S7</fullName>
    </submittedName>
</protein>
<evidence type="ECO:0000256" key="3">
    <source>
        <dbReference type="ARBA" id="ARBA00023274"/>
    </source>
</evidence>
<feature type="domain" description="Small ribosomal subunit protein uS7" evidence="5">
    <location>
        <begin position="7"/>
        <end position="64"/>
    </location>
</feature>
<dbReference type="Gene3D" id="1.10.455.10">
    <property type="entry name" value="Ribosomal protein S7 domain"/>
    <property type="match status" value="1"/>
</dbReference>
<dbReference type="InterPro" id="IPR036823">
    <property type="entry name" value="Ribosomal_uS7_dom_sf"/>
</dbReference>
<gene>
    <name evidence="6" type="primary">rps7</name>
</gene>
<keyword evidence="4" id="KW-0812">Transmembrane</keyword>
<keyword evidence="2 6" id="KW-0689">Ribosomal protein</keyword>
<dbReference type="SUPFAM" id="SSF47973">
    <property type="entry name" value="Ribosomal protein S7"/>
    <property type="match status" value="1"/>
</dbReference>
<comment type="similarity">
    <text evidence="1">Belongs to the universal ribosomal protein uS7 family.</text>
</comment>
<dbReference type="GO" id="GO:0005840">
    <property type="term" value="C:ribosome"/>
    <property type="evidence" value="ECO:0007669"/>
    <property type="project" value="UniProtKB-KW"/>
</dbReference>
<feature type="transmembrane region" description="Helical" evidence="4">
    <location>
        <begin position="92"/>
        <end position="114"/>
    </location>
</feature>
<keyword evidence="4" id="KW-0472">Membrane</keyword>
<keyword evidence="4" id="KW-1133">Transmembrane helix</keyword>
<reference evidence="6" key="1">
    <citation type="journal article" date="2018" name="J. ISSAAS">
        <title>Rhopalocnemis phalloides has one of the most reduced and mutated plastid genomes known.</title>
        <authorList>
            <person name="Schelkunov M.I."/>
            <person name="Nuraliev M.S."/>
            <person name="Logacheva M.D."/>
        </authorList>
    </citation>
    <scope>NUCLEOTIDE SEQUENCE</scope>
</reference>
<feature type="transmembrane region" description="Helical" evidence="4">
    <location>
        <begin position="126"/>
        <end position="144"/>
    </location>
</feature>
<geneLocation type="plastid" evidence="6"/>
<dbReference type="InterPro" id="IPR023798">
    <property type="entry name" value="Ribosomal_uS7_dom"/>
</dbReference>
<dbReference type="GO" id="GO:1990904">
    <property type="term" value="C:ribonucleoprotein complex"/>
    <property type="evidence" value="ECO:0007669"/>
    <property type="project" value="UniProtKB-KW"/>
</dbReference>
<evidence type="ECO:0000256" key="1">
    <source>
        <dbReference type="ARBA" id="ARBA00007151"/>
    </source>
</evidence>
<evidence type="ECO:0000259" key="5">
    <source>
        <dbReference type="Pfam" id="PF00177"/>
    </source>
</evidence>
<dbReference type="Pfam" id="PF00177">
    <property type="entry name" value="Ribosomal_S7"/>
    <property type="match status" value="1"/>
</dbReference>
<proteinExistence type="inferred from homology"/>